<dbReference type="PhylomeDB" id="Q7NMG5"/>
<dbReference type="KEGG" id="gvi:glr0801"/>
<dbReference type="Proteomes" id="UP000000557">
    <property type="component" value="Chromosome"/>
</dbReference>
<organism evidence="1 2">
    <name type="scientific">Gloeobacter violaceus (strain ATCC 29082 / PCC 7421)</name>
    <dbReference type="NCBI Taxonomy" id="251221"/>
    <lineage>
        <taxon>Bacteria</taxon>
        <taxon>Bacillati</taxon>
        <taxon>Cyanobacteriota</taxon>
        <taxon>Cyanophyceae</taxon>
        <taxon>Gloeobacterales</taxon>
        <taxon>Gloeobacteraceae</taxon>
        <taxon>Gloeobacter</taxon>
    </lineage>
</organism>
<evidence type="ECO:0000313" key="2">
    <source>
        <dbReference type="Proteomes" id="UP000000557"/>
    </source>
</evidence>
<dbReference type="STRING" id="251221.gene:10758278"/>
<reference evidence="1 2" key="1">
    <citation type="journal article" date="2003" name="DNA Res.">
        <title>Complete genome structure of Gloeobacter violaceus PCC 7421, a cyanobacterium that lacks thylakoids.</title>
        <authorList>
            <person name="Nakamura Y."/>
            <person name="Kaneko T."/>
            <person name="Sato S."/>
            <person name="Mimuro M."/>
            <person name="Miyashita H."/>
            <person name="Tsuchiya T."/>
            <person name="Sasamoto S."/>
            <person name="Watanabe A."/>
            <person name="Kawashima K."/>
            <person name="Kishida Y."/>
            <person name="Kiyokawa C."/>
            <person name="Kohara M."/>
            <person name="Matsumoto M."/>
            <person name="Matsuno A."/>
            <person name="Nakazaki N."/>
            <person name="Shimpo S."/>
            <person name="Takeuchi C."/>
            <person name="Yamada M."/>
            <person name="Tabata S."/>
        </authorList>
    </citation>
    <scope>NUCLEOTIDE SEQUENCE [LARGE SCALE GENOMIC DNA]</scope>
    <source>
        <strain evidence="2">ATCC 29082 / PCC 7421</strain>
    </source>
</reference>
<name>Q7NMG5_GLOVI</name>
<dbReference type="EnsemblBacteria" id="BAC88742">
    <property type="protein sequence ID" value="BAC88742"/>
    <property type="gene ID" value="BAC88742"/>
</dbReference>
<dbReference type="OrthoDB" id="511447at2"/>
<evidence type="ECO:0000313" key="1">
    <source>
        <dbReference type="EMBL" id="BAC88742.1"/>
    </source>
</evidence>
<dbReference type="HOGENOM" id="CLU_1738627_0_0_3"/>
<accession>Q7NMG5</accession>
<keyword evidence="2" id="KW-1185">Reference proteome</keyword>
<proteinExistence type="predicted"/>
<dbReference type="InParanoid" id="Q7NMG5"/>
<sequence length="157" mass="17798">MSKHQPAPPCIVDVGLVVSKQDMIRVLEDLGRVSYLDIQDGEVRRVGEAYVMEVFCDPSGATMIANRTIYLNVNSFDCLRLDWPTGERPQFNLLQEGRVVRLIPATDPLEERDSEEHTQAIQQRLNTGLRSVVEEVLMESSCLCEDWDEDDDDDLDG</sequence>
<dbReference type="EMBL" id="BA000045">
    <property type="protein sequence ID" value="BAC88742.1"/>
    <property type="molecule type" value="Genomic_DNA"/>
</dbReference>
<protein>
    <submittedName>
        <fullName evidence="1">Glr0801 protein</fullName>
    </submittedName>
</protein>
<reference evidence="1 2" key="2">
    <citation type="journal article" date="2003" name="DNA Res.">
        <title>Complete genome structure of Gloeobacter violaceus PCC 7421, a cyanobacterium that lacks thylakoids (supplement).</title>
        <authorList>
            <person name="Nakamura Y."/>
            <person name="Kaneko T."/>
            <person name="Sato S."/>
            <person name="Mimuro M."/>
            <person name="Miyashita H."/>
            <person name="Tsuchiya T."/>
            <person name="Sasamoto S."/>
            <person name="Watanabe A."/>
            <person name="Kawashima K."/>
            <person name="Kishida Y."/>
            <person name="Kiyokawa C."/>
            <person name="Kohara M."/>
            <person name="Matsumoto M."/>
            <person name="Matsuno A."/>
            <person name="Nakazaki N."/>
            <person name="Shimpo S."/>
            <person name="Takeuchi C."/>
            <person name="Yamada M."/>
            <person name="Tabata S."/>
        </authorList>
    </citation>
    <scope>NUCLEOTIDE SEQUENCE [LARGE SCALE GENOMIC DNA]</scope>
    <source>
        <strain evidence="2">ATCC 29082 / PCC 7421</strain>
    </source>
</reference>
<dbReference type="eggNOG" id="ENOG5031Q1V">
    <property type="taxonomic scope" value="Bacteria"/>
</dbReference>
<dbReference type="RefSeq" id="WP_011140803.1">
    <property type="nucleotide sequence ID" value="NC_005125.1"/>
</dbReference>
<gene>
    <name evidence="1" type="ordered locus">glr0801</name>
</gene>
<dbReference type="AlphaFoldDB" id="Q7NMG5"/>